<protein>
    <submittedName>
        <fullName evidence="1">Uncharacterized protein</fullName>
    </submittedName>
</protein>
<evidence type="ECO:0000313" key="1">
    <source>
        <dbReference type="EMBL" id="TFK65247.1"/>
    </source>
</evidence>
<accession>A0ACD3AI24</accession>
<evidence type="ECO:0000313" key="2">
    <source>
        <dbReference type="Proteomes" id="UP000308600"/>
    </source>
</evidence>
<name>A0ACD3AI24_9AGAR</name>
<dbReference type="Proteomes" id="UP000308600">
    <property type="component" value="Unassembled WGS sequence"/>
</dbReference>
<sequence>MATLPLDLIREIVEIAAECSLSQAATLAPISREFNRCVRPMLCRTLMYYWTDSGSQWPVPVEELPQWLEVNGRHVRNLIWGISFNNDTRNLLSILKQCPGITNLALWVNASRGDISTILPGVSTLRLSRFSVNLHELFDRDVFSDREASYDAFRAVTHMDIIGDYTKWNQIRGLAHLPSLTHLSLPQRTHDPKYFNVIGPALEECKHLKVLALVAGTDLSDDLPLRAAQVPIVAGGGDYGDKIDLRLVAFDCDFAADWVYGATGRKDMWVLADEVVERRLKGEENTNEGAS</sequence>
<gene>
    <name evidence="1" type="ORF">BDN72DRAFT_845778</name>
</gene>
<proteinExistence type="predicted"/>
<dbReference type="EMBL" id="ML208443">
    <property type="protein sequence ID" value="TFK65247.1"/>
    <property type="molecule type" value="Genomic_DNA"/>
</dbReference>
<organism evidence="1 2">
    <name type="scientific">Pluteus cervinus</name>
    <dbReference type="NCBI Taxonomy" id="181527"/>
    <lineage>
        <taxon>Eukaryota</taxon>
        <taxon>Fungi</taxon>
        <taxon>Dikarya</taxon>
        <taxon>Basidiomycota</taxon>
        <taxon>Agaricomycotina</taxon>
        <taxon>Agaricomycetes</taxon>
        <taxon>Agaricomycetidae</taxon>
        <taxon>Agaricales</taxon>
        <taxon>Pluteineae</taxon>
        <taxon>Pluteaceae</taxon>
        <taxon>Pluteus</taxon>
    </lineage>
</organism>
<keyword evidence="2" id="KW-1185">Reference proteome</keyword>
<reference evidence="1 2" key="1">
    <citation type="journal article" date="2019" name="Nat. Ecol. Evol.">
        <title>Megaphylogeny resolves global patterns of mushroom evolution.</title>
        <authorList>
            <person name="Varga T."/>
            <person name="Krizsan K."/>
            <person name="Foldi C."/>
            <person name="Dima B."/>
            <person name="Sanchez-Garcia M."/>
            <person name="Sanchez-Ramirez S."/>
            <person name="Szollosi G.J."/>
            <person name="Szarkandi J.G."/>
            <person name="Papp V."/>
            <person name="Albert L."/>
            <person name="Andreopoulos W."/>
            <person name="Angelini C."/>
            <person name="Antonin V."/>
            <person name="Barry K.W."/>
            <person name="Bougher N.L."/>
            <person name="Buchanan P."/>
            <person name="Buyck B."/>
            <person name="Bense V."/>
            <person name="Catcheside P."/>
            <person name="Chovatia M."/>
            <person name="Cooper J."/>
            <person name="Damon W."/>
            <person name="Desjardin D."/>
            <person name="Finy P."/>
            <person name="Geml J."/>
            <person name="Haridas S."/>
            <person name="Hughes K."/>
            <person name="Justo A."/>
            <person name="Karasinski D."/>
            <person name="Kautmanova I."/>
            <person name="Kiss B."/>
            <person name="Kocsube S."/>
            <person name="Kotiranta H."/>
            <person name="LaButti K.M."/>
            <person name="Lechner B.E."/>
            <person name="Liimatainen K."/>
            <person name="Lipzen A."/>
            <person name="Lukacs Z."/>
            <person name="Mihaltcheva S."/>
            <person name="Morgado L.N."/>
            <person name="Niskanen T."/>
            <person name="Noordeloos M.E."/>
            <person name="Ohm R.A."/>
            <person name="Ortiz-Santana B."/>
            <person name="Ovrebo C."/>
            <person name="Racz N."/>
            <person name="Riley R."/>
            <person name="Savchenko A."/>
            <person name="Shiryaev A."/>
            <person name="Soop K."/>
            <person name="Spirin V."/>
            <person name="Szebenyi C."/>
            <person name="Tomsovsky M."/>
            <person name="Tulloss R.E."/>
            <person name="Uehling J."/>
            <person name="Grigoriev I.V."/>
            <person name="Vagvolgyi C."/>
            <person name="Papp T."/>
            <person name="Martin F.M."/>
            <person name="Miettinen O."/>
            <person name="Hibbett D.S."/>
            <person name="Nagy L.G."/>
        </authorList>
    </citation>
    <scope>NUCLEOTIDE SEQUENCE [LARGE SCALE GENOMIC DNA]</scope>
    <source>
        <strain evidence="1 2">NL-1719</strain>
    </source>
</reference>